<reference evidence="1 2" key="1">
    <citation type="submission" date="2019-02" db="EMBL/GenBank/DDBJ databases">
        <title>Deep-cultivation of Planctomycetes and their phenomic and genomic characterization uncovers novel biology.</title>
        <authorList>
            <person name="Wiegand S."/>
            <person name="Jogler M."/>
            <person name="Boedeker C."/>
            <person name="Pinto D."/>
            <person name="Vollmers J."/>
            <person name="Rivas-Marin E."/>
            <person name="Kohn T."/>
            <person name="Peeters S.H."/>
            <person name="Heuer A."/>
            <person name="Rast P."/>
            <person name="Oberbeckmann S."/>
            <person name="Bunk B."/>
            <person name="Jeske O."/>
            <person name="Meyerdierks A."/>
            <person name="Storesund J.E."/>
            <person name="Kallscheuer N."/>
            <person name="Luecker S."/>
            <person name="Lage O.M."/>
            <person name="Pohl T."/>
            <person name="Merkel B.J."/>
            <person name="Hornburger P."/>
            <person name="Mueller R.-W."/>
            <person name="Bruemmer F."/>
            <person name="Labrenz M."/>
            <person name="Spormann A.M."/>
            <person name="Op den Camp H."/>
            <person name="Overmann J."/>
            <person name="Amann R."/>
            <person name="Jetten M.S.M."/>
            <person name="Mascher T."/>
            <person name="Medema M.H."/>
            <person name="Devos D.P."/>
            <person name="Kaster A.-K."/>
            <person name="Ovreas L."/>
            <person name="Rohde M."/>
            <person name="Galperin M.Y."/>
            <person name="Jogler C."/>
        </authorList>
    </citation>
    <scope>NUCLEOTIDE SEQUENCE [LARGE SCALE GENOMIC DNA]</scope>
    <source>
        <strain evidence="1 2">CA12</strain>
    </source>
</reference>
<dbReference type="EMBL" id="CP036265">
    <property type="protein sequence ID" value="QDT18056.1"/>
    <property type="molecule type" value="Genomic_DNA"/>
</dbReference>
<protein>
    <submittedName>
        <fullName evidence="1">Uncharacterized protein</fullName>
    </submittedName>
</protein>
<evidence type="ECO:0000313" key="1">
    <source>
        <dbReference type="EMBL" id="QDT18056.1"/>
    </source>
</evidence>
<name>A0A517PFA6_9PLAN</name>
<keyword evidence="2" id="KW-1185">Reference proteome</keyword>
<sequence length="107" mass="11570">MGPFAPAPSPVMSAAPSDADAVLEPFRGAEVVLDLAAQWVYLGTLKSWDAVHLVLADADAHDLRDTATTRELYVLEAARHGIAPNRKRALVRRDAIVGLSRLRDVLT</sequence>
<dbReference type="KEGG" id="acaf:CA12_41950"/>
<proteinExistence type="predicted"/>
<organism evidence="1 2">
    <name type="scientific">Alienimonas californiensis</name>
    <dbReference type="NCBI Taxonomy" id="2527989"/>
    <lineage>
        <taxon>Bacteria</taxon>
        <taxon>Pseudomonadati</taxon>
        <taxon>Planctomycetota</taxon>
        <taxon>Planctomycetia</taxon>
        <taxon>Planctomycetales</taxon>
        <taxon>Planctomycetaceae</taxon>
        <taxon>Alienimonas</taxon>
    </lineage>
</organism>
<dbReference type="AlphaFoldDB" id="A0A517PFA6"/>
<evidence type="ECO:0000313" key="2">
    <source>
        <dbReference type="Proteomes" id="UP000318741"/>
    </source>
</evidence>
<dbReference type="Proteomes" id="UP000318741">
    <property type="component" value="Chromosome"/>
</dbReference>
<accession>A0A517PFA6</accession>
<gene>
    <name evidence="1" type="ORF">CA12_41950</name>
</gene>